<feature type="region of interest" description="Disordered" evidence="1">
    <location>
        <begin position="78"/>
        <end position="114"/>
    </location>
</feature>
<evidence type="ECO:0000313" key="4">
    <source>
        <dbReference type="Proteomes" id="UP001189429"/>
    </source>
</evidence>
<dbReference type="Proteomes" id="UP001189429">
    <property type="component" value="Unassembled WGS sequence"/>
</dbReference>
<reference evidence="3" key="1">
    <citation type="submission" date="2023-10" db="EMBL/GenBank/DDBJ databases">
        <authorList>
            <person name="Chen Y."/>
            <person name="Shah S."/>
            <person name="Dougan E. K."/>
            <person name="Thang M."/>
            <person name="Chan C."/>
        </authorList>
    </citation>
    <scope>NUCLEOTIDE SEQUENCE [LARGE SCALE GENOMIC DNA]</scope>
</reference>
<keyword evidence="4" id="KW-1185">Reference proteome</keyword>
<dbReference type="SUPFAM" id="SSF54928">
    <property type="entry name" value="RNA-binding domain, RBD"/>
    <property type="match status" value="1"/>
</dbReference>
<dbReference type="InterPro" id="IPR035979">
    <property type="entry name" value="RBD_domain_sf"/>
</dbReference>
<protein>
    <recommendedName>
        <fullName evidence="2">Mei2-like C-terminal RNA recognition motif domain-containing protein</fullName>
    </recommendedName>
</protein>
<feature type="domain" description="Mei2-like C-terminal RNA recognition motif" evidence="2">
    <location>
        <begin position="115"/>
        <end position="211"/>
    </location>
</feature>
<evidence type="ECO:0000313" key="3">
    <source>
        <dbReference type="EMBL" id="CAK0861456.1"/>
    </source>
</evidence>
<dbReference type="EMBL" id="CAUYUJ010016061">
    <property type="protein sequence ID" value="CAK0861456.1"/>
    <property type="molecule type" value="Genomic_DNA"/>
</dbReference>
<feature type="region of interest" description="Disordered" evidence="1">
    <location>
        <begin position="31"/>
        <end position="61"/>
    </location>
</feature>
<dbReference type="Pfam" id="PF04059">
    <property type="entry name" value="RRM_2"/>
    <property type="match status" value="1"/>
</dbReference>
<evidence type="ECO:0000259" key="2">
    <source>
        <dbReference type="Pfam" id="PF04059"/>
    </source>
</evidence>
<evidence type="ECO:0000256" key="1">
    <source>
        <dbReference type="SAM" id="MobiDB-lite"/>
    </source>
</evidence>
<feature type="region of interest" description="Disordered" evidence="1">
    <location>
        <begin position="260"/>
        <end position="281"/>
    </location>
</feature>
<feature type="compositionally biased region" description="Gly residues" evidence="1">
    <location>
        <begin position="271"/>
        <end position="281"/>
    </location>
</feature>
<organism evidence="3 4">
    <name type="scientific">Prorocentrum cordatum</name>
    <dbReference type="NCBI Taxonomy" id="2364126"/>
    <lineage>
        <taxon>Eukaryota</taxon>
        <taxon>Sar</taxon>
        <taxon>Alveolata</taxon>
        <taxon>Dinophyceae</taxon>
        <taxon>Prorocentrales</taxon>
        <taxon>Prorocentraceae</taxon>
        <taxon>Prorocentrum</taxon>
    </lineage>
</organism>
<dbReference type="InterPro" id="IPR007201">
    <property type="entry name" value="Mei2-like_Rrm_C"/>
</dbReference>
<name>A0ABN9UQG6_9DINO</name>
<accession>A0ABN9UQG6</accession>
<sequence>MVRNTDLDGVNVEDEDEEWCVERPLGLCHVNSDSSIGPHCEDPGGSSTVTPPPEAAADQQRALAEAPDKLLMALFMQGKDPSSSSTGTPRPEGSGADEGCKPAEAGPGDWHGTDTTVMLRGFPRSYRREMLVDLLNTSGYSGQFDFVYMPMCLESGACFGYAFVNTIERATAVHLQRFFDGLATAPFSASQPCSTTKGRLQGLDANIKQYQNSPLMCESVPDGFKPVLFRDDGVRYPFPKPTVSELKKLRLTRKTKLGASTRARPRLLRGESGGGAASDRS</sequence>
<gene>
    <name evidence="3" type="ORF">PCOR1329_LOCUS50125</name>
</gene>
<proteinExistence type="predicted"/>
<comment type="caution">
    <text evidence="3">The sequence shown here is derived from an EMBL/GenBank/DDBJ whole genome shotgun (WGS) entry which is preliminary data.</text>
</comment>